<keyword evidence="2" id="KW-0808">Transferase</keyword>
<dbReference type="Gene3D" id="3.60.60.10">
    <property type="entry name" value="Penicillin V Acylase, Chain A"/>
    <property type="match status" value="1"/>
</dbReference>
<dbReference type="GO" id="GO:0016746">
    <property type="term" value="F:acyltransferase activity"/>
    <property type="evidence" value="ECO:0007669"/>
    <property type="project" value="UniProtKB-KW"/>
</dbReference>
<keyword evidence="3" id="KW-1185">Reference proteome</keyword>
<dbReference type="InterPro" id="IPR029055">
    <property type="entry name" value="Ntn_hydrolases_N"/>
</dbReference>
<dbReference type="Proteomes" id="UP001595973">
    <property type="component" value="Unassembled WGS sequence"/>
</dbReference>
<dbReference type="EMBL" id="JBHSGI010000001">
    <property type="protein sequence ID" value="MFC4666929.1"/>
    <property type="molecule type" value="Genomic_DNA"/>
</dbReference>
<dbReference type="SUPFAM" id="SSF56235">
    <property type="entry name" value="N-terminal nucleophile aminohydrolases (Ntn hydrolases)"/>
    <property type="match status" value="1"/>
</dbReference>
<name>A0ABV9KA97_9RHOB</name>
<dbReference type="InterPro" id="IPR047794">
    <property type="entry name" value="C45_proenzyme-like"/>
</dbReference>
<dbReference type="NCBIfam" id="NF040521">
    <property type="entry name" value="C45_proenzyme"/>
    <property type="match status" value="1"/>
</dbReference>
<keyword evidence="2" id="KW-0012">Acyltransferase</keyword>
<evidence type="ECO:0000259" key="1">
    <source>
        <dbReference type="Pfam" id="PF03417"/>
    </source>
</evidence>
<feature type="domain" description="Peptidase C45 hydrolase" evidence="1">
    <location>
        <begin position="105"/>
        <end position="303"/>
    </location>
</feature>
<gene>
    <name evidence="2" type="ORF">ACFO5X_00055</name>
</gene>
<accession>A0ABV9KA97</accession>
<evidence type="ECO:0000313" key="2">
    <source>
        <dbReference type="EMBL" id="MFC4666929.1"/>
    </source>
</evidence>
<sequence length="375" mass="41934">MTDMSLTFDALREARPGHKWLQRWQRSWPAYEAWFTARGGDGGPTRADCREALERHMPELVPVWERLVALTGNGDRAARFLSTWCPPPYLGGCSLAARADQSGIRLVRNYDLSPDLNEGLLLHSSWTGRPVMGMVEFLWGLSDGVNDAGLCIALAYGGRTETAEGFGITTILRYVLEVCETVDDALEVLRRVPSHMAYNLVLADRNGHTMGVEMLPGGGARVLPQAIATNHQRNAPAPRAAFTRTFERHDHLSRVRSPARDLHRHFAETPLRQDRYAEGFGTLFTAEYDPAGGVMRLIWPDQEWRQTLGDFREGQRVIRFGAPSAEFDWTLAGRIDWIAFGMDHANGKGRPFEAYLTEMMASRNCGSGHQGSNLH</sequence>
<dbReference type="InterPro" id="IPR005079">
    <property type="entry name" value="Peptidase_C45_hydrolase"/>
</dbReference>
<comment type="caution">
    <text evidence="2">The sequence shown here is derived from an EMBL/GenBank/DDBJ whole genome shotgun (WGS) entry which is preliminary data.</text>
</comment>
<protein>
    <submittedName>
        <fullName evidence="2">C45 family autoproteolytic acyltransferase/hydrolase</fullName>
    </submittedName>
</protein>
<dbReference type="RefSeq" id="WP_380714732.1">
    <property type="nucleotide sequence ID" value="NZ_JBHSGI010000001.1"/>
</dbReference>
<evidence type="ECO:0000313" key="3">
    <source>
        <dbReference type="Proteomes" id="UP001595973"/>
    </source>
</evidence>
<reference evidence="3" key="1">
    <citation type="journal article" date="2019" name="Int. J. Syst. Evol. Microbiol.">
        <title>The Global Catalogue of Microorganisms (GCM) 10K type strain sequencing project: providing services to taxonomists for standard genome sequencing and annotation.</title>
        <authorList>
            <consortium name="The Broad Institute Genomics Platform"/>
            <consortium name="The Broad Institute Genome Sequencing Center for Infectious Disease"/>
            <person name="Wu L."/>
            <person name="Ma J."/>
        </authorList>
    </citation>
    <scope>NUCLEOTIDE SEQUENCE [LARGE SCALE GENOMIC DNA]</scope>
    <source>
        <strain evidence="3">CGMCC 4.7283</strain>
    </source>
</reference>
<dbReference type="Pfam" id="PF03417">
    <property type="entry name" value="AAT"/>
    <property type="match status" value="1"/>
</dbReference>
<proteinExistence type="predicted"/>
<organism evidence="2 3">
    <name type="scientific">Seohaeicola nanhaiensis</name>
    <dbReference type="NCBI Taxonomy" id="1387282"/>
    <lineage>
        <taxon>Bacteria</taxon>
        <taxon>Pseudomonadati</taxon>
        <taxon>Pseudomonadota</taxon>
        <taxon>Alphaproteobacteria</taxon>
        <taxon>Rhodobacterales</taxon>
        <taxon>Roseobacteraceae</taxon>
        <taxon>Seohaeicola</taxon>
    </lineage>
</organism>